<keyword evidence="10 17" id="KW-0560">Oxidoreductase</keyword>
<keyword evidence="6 18" id="KW-0812">Transmembrane</keyword>
<proteinExistence type="evidence at transcript level"/>
<feature type="transmembrane region" description="Helical" evidence="18">
    <location>
        <begin position="6"/>
        <end position="28"/>
    </location>
</feature>
<dbReference type="PANTHER" id="PTHR24282:SF135">
    <property type="entry name" value="CYTOCHROME P450 709B2"/>
    <property type="match status" value="1"/>
</dbReference>
<dbReference type="GO" id="GO:0008203">
    <property type="term" value="P:cholesterol metabolic process"/>
    <property type="evidence" value="ECO:0007669"/>
    <property type="project" value="UniProtKB-KW"/>
</dbReference>
<dbReference type="GO" id="GO:0005506">
    <property type="term" value="F:iron ion binding"/>
    <property type="evidence" value="ECO:0007669"/>
    <property type="project" value="InterPro"/>
</dbReference>
<sequence>MGYVGLVLGALAVILISILWRMVVHLILKPYAITRSFKKQGVEGPRYKFWSGSLEEIRSMKKAGREMIMEKHTHDIIPRLLPHYVKWLSQHGEPFLYWFGPTPRICITSPEQVKQILSNKFGFFGKSKPNPNIMALFGKGLVMVEGSDWARHRRVVSPAFAMDKLKMMTTKVAECTLSMFENWRDQAKHQRGVVEVSQQFQELTADVISHTAFGSNYAGGKKVFLAQKELQAIVLATVNSVEIPGFKYLPTKRNVRKWKLVRRVKDTLMTIVQGRIVSNGSSYGNDLLGLMLEACKTEPNGKKGNLSMSMDEIIEECKTFFLAGHETTSHLLTWAMFLLSINPDWQERLREQVLSECGMEFPNSDLLGKLNLVTMFLFEVLRLYSPIPTMLRMAIRDMKLGSLTIPKGTCLTIPLPIIHRNKEVWGDDANEFNPMRFENGIAKAANHPNAFLAFSIGPRSCVGQNFAMLEAKTVLAMILQRFSFSLSPEYKHAPADIIAVQPQFGLPIVVTPLHD</sequence>
<keyword evidence="8" id="KW-0752">Steroid biosynthesis</keyword>
<organism evidence="19">
    <name type="scientific">Fritillaria cirrhosa</name>
    <dbReference type="NCBI Taxonomy" id="108544"/>
    <lineage>
        <taxon>Eukaryota</taxon>
        <taxon>Viridiplantae</taxon>
        <taxon>Streptophyta</taxon>
        <taxon>Embryophyta</taxon>
        <taxon>Tracheophyta</taxon>
        <taxon>Spermatophyta</taxon>
        <taxon>Magnoliopsida</taxon>
        <taxon>Liliopsida</taxon>
        <taxon>Liliales</taxon>
        <taxon>Liliaceae</taxon>
        <taxon>Fritillaria</taxon>
    </lineage>
</organism>
<dbReference type="InterPro" id="IPR017972">
    <property type="entry name" value="Cyt_P450_CS"/>
</dbReference>
<dbReference type="Gene3D" id="1.10.630.10">
    <property type="entry name" value="Cytochrome P450"/>
    <property type="match status" value="1"/>
</dbReference>
<comment type="similarity">
    <text evidence="3 17">Belongs to the cytochrome P450 family.</text>
</comment>
<keyword evidence="12 17" id="KW-0503">Monooxygenase</keyword>
<dbReference type="PROSITE" id="PS00086">
    <property type="entry name" value="CYTOCHROME_P450"/>
    <property type="match status" value="1"/>
</dbReference>
<dbReference type="PRINTS" id="PR00463">
    <property type="entry name" value="EP450I"/>
</dbReference>
<dbReference type="EMBL" id="KX168707">
    <property type="protein sequence ID" value="APU50922.1"/>
    <property type="molecule type" value="mRNA"/>
</dbReference>
<dbReference type="AlphaFoldDB" id="A0A1L7H7W0"/>
<keyword evidence="13 18" id="KW-0472">Membrane</keyword>
<dbReference type="GO" id="GO:0006694">
    <property type="term" value="P:steroid biosynthetic process"/>
    <property type="evidence" value="ECO:0007669"/>
    <property type="project" value="UniProtKB-KW"/>
</dbReference>
<evidence type="ECO:0000256" key="12">
    <source>
        <dbReference type="ARBA" id="ARBA00023033"/>
    </source>
</evidence>
<evidence type="ECO:0000313" key="19">
    <source>
        <dbReference type="EMBL" id="APU50922.1"/>
    </source>
</evidence>
<evidence type="ECO:0000256" key="6">
    <source>
        <dbReference type="ARBA" id="ARBA00022692"/>
    </source>
</evidence>
<evidence type="ECO:0000256" key="10">
    <source>
        <dbReference type="ARBA" id="ARBA00023002"/>
    </source>
</evidence>
<evidence type="ECO:0000256" key="11">
    <source>
        <dbReference type="ARBA" id="ARBA00023004"/>
    </source>
</evidence>
<keyword evidence="9 18" id="KW-1133">Transmembrane helix</keyword>
<dbReference type="SUPFAM" id="SSF48264">
    <property type="entry name" value="Cytochrome P450"/>
    <property type="match status" value="1"/>
</dbReference>
<evidence type="ECO:0000256" key="13">
    <source>
        <dbReference type="ARBA" id="ARBA00023136"/>
    </source>
</evidence>
<evidence type="ECO:0000256" key="18">
    <source>
        <dbReference type="SAM" id="Phobius"/>
    </source>
</evidence>
<keyword evidence="7 16" id="KW-0479">Metal-binding</keyword>
<gene>
    <name evidence="19" type="primary">CYP734A6</name>
</gene>
<keyword evidence="8" id="KW-0443">Lipid metabolism</keyword>
<comment type="pathway">
    <text evidence="2">Steroid metabolism; cholesterol metabolism.</text>
</comment>
<evidence type="ECO:0000256" key="4">
    <source>
        <dbReference type="ARBA" id="ARBA00022548"/>
    </source>
</evidence>
<evidence type="ECO:0000256" key="8">
    <source>
        <dbReference type="ARBA" id="ARBA00022955"/>
    </source>
</evidence>
<keyword evidence="14" id="KW-1207">Sterol metabolism</keyword>
<keyword evidence="4" id="KW-0153">Cholesterol metabolism</keyword>
<evidence type="ECO:0000256" key="17">
    <source>
        <dbReference type="RuleBase" id="RU000461"/>
    </source>
</evidence>
<dbReference type="Pfam" id="PF00067">
    <property type="entry name" value="p450"/>
    <property type="match status" value="1"/>
</dbReference>
<keyword evidence="11 16" id="KW-0408">Iron</keyword>
<comment type="subcellular location">
    <subcellularLocation>
        <location evidence="1">Membrane</location>
    </subcellularLocation>
</comment>
<comment type="cofactor">
    <cofactor evidence="16">
        <name>heme</name>
        <dbReference type="ChEBI" id="CHEBI:30413"/>
    </cofactor>
</comment>
<evidence type="ECO:0000256" key="5">
    <source>
        <dbReference type="ARBA" id="ARBA00022617"/>
    </source>
</evidence>
<reference evidence="19" key="1">
    <citation type="submission" date="2016-04" db="EMBL/GenBank/DDBJ databases">
        <title>Analysis of codon usage bias based on the Fritillaria cirrhosa transcriptome.</title>
        <authorList>
            <person name="Li Y."/>
        </authorList>
    </citation>
    <scope>NUCLEOTIDE SEQUENCE</scope>
    <source>
        <strain evidence="19">Isotig06484</strain>
    </source>
</reference>
<evidence type="ECO:0000256" key="2">
    <source>
        <dbReference type="ARBA" id="ARBA00004731"/>
    </source>
</evidence>
<name>A0A1L7H7W0_9LILI</name>
<keyword evidence="5 16" id="KW-0349">Heme</keyword>
<accession>A0A1L7H7W0</accession>
<evidence type="ECO:0000256" key="14">
    <source>
        <dbReference type="ARBA" id="ARBA00023166"/>
    </source>
</evidence>
<dbReference type="InterPro" id="IPR002401">
    <property type="entry name" value="Cyt_P450_E_grp-I"/>
</dbReference>
<evidence type="ECO:0000256" key="7">
    <source>
        <dbReference type="ARBA" id="ARBA00022723"/>
    </source>
</evidence>
<evidence type="ECO:0000256" key="15">
    <source>
        <dbReference type="ARBA" id="ARBA00023221"/>
    </source>
</evidence>
<dbReference type="InterPro" id="IPR001128">
    <property type="entry name" value="Cyt_P450"/>
</dbReference>
<evidence type="ECO:0000256" key="16">
    <source>
        <dbReference type="PIRSR" id="PIRSR602401-1"/>
    </source>
</evidence>
<dbReference type="PANTHER" id="PTHR24282">
    <property type="entry name" value="CYTOCHROME P450 FAMILY MEMBER"/>
    <property type="match status" value="1"/>
</dbReference>
<protein>
    <submittedName>
        <fullName evidence="19">Cytochrome P450 734A6</fullName>
    </submittedName>
</protein>
<feature type="binding site" description="axial binding residue" evidence="16">
    <location>
        <position position="461"/>
    </location>
    <ligand>
        <name>heme</name>
        <dbReference type="ChEBI" id="CHEBI:30413"/>
    </ligand>
    <ligandPart>
        <name>Fe</name>
        <dbReference type="ChEBI" id="CHEBI:18248"/>
    </ligandPart>
</feature>
<dbReference type="PRINTS" id="PR00385">
    <property type="entry name" value="P450"/>
</dbReference>
<dbReference type="GO" id="GO:0020037">
    <property type="term" value="F:heme binding"/>
    <property type="evidence" value="ECO:0007669"/>
    <property type="project" value="InterPro"/>
</dbReference>
<dbReference type="CDD" id="cd20641">
    <property type="entry name" value="CYP709"/>
    <property type="match status" value="1"/>
</dbReference>
<dbReference type="GO" id="GO:0016020">
    <property type="term" value="C:membrane"/>
    <property type="evidence" value="ECO:0007669"/>
    <property type="project" value="UniProtKB-SubCell"/>
</dbReference>
<evidence type="ECO:0000256" key="3">
    <source>
        <dbReference type="ARBA" id="ARBA00010617"/>
    </source>
</evidence>
<evidence type="ECO:0000256" key="9">
    <source>
        <dbReference type="ARBA" id="ARBA00022989"/>
    </source>
</evidence>
<dbReference type="InterPro" id="IPR050665">
    <property type="entry name" value="Cytochrome_P450_Monooxygen"/>
</dbReference>
<evidence type="ECO:0000256" key="1">
    <source>
        <dbReference type="ARBA" id="ARBA00004370"/>
    </source>
</evidence>
<dbReference type="InterPro" id="IPR036396">
    <property type="entry name" value="Cyt_P450_sf"/>
</dbReference>
<keyword evidence="8" id="KW-0444">Lipid biosynthesis</keyword>
<keyword evidence="15" id="KW-0753">Steroid metabolism</keyword>
<dbReference type="GO" id="GO:0004497">
    <property type="term" value="F:monooxygenase activity"/>
    <property type="evidence" value="ECO:0007669"/>
    <property type="project" value="UniProtKB-KW"/>
</dbReference>
<dbReference type="GO" id="GO:0016705">
    <property type="term" value="F:oxidoreductase activity, acting on paired donors, with incorporation or reduction of molecular oxygen"/>
    <property type="evidence" value="ECO:0007669"/>
    <property type="project" value="InterPro"/>
</dbReference>